<accession>A0A9W6RRL5</accession>
<name>A0A9W6RRL5_9ACTN</name>
<evidence type="ECO:0000313" key="2">
    <source>
        <dbReference type="Proteomes" id="UP001165135"/>
    </source>
</evidence>
<organism evidence="1 2">
    <name type="scientific">Actinoallomurus iriomotensis</name>
    <dbReference type="NCBI Taxonomy" id="478107"/>
    <lineage>
        <taxon>Bacteria</taxon>
        <taxon>Bacillati</taxon>
        <taxon>Actinomycetota</taxon>
        <taxon>Actinomycetes</taxon>
        <taxon>Streptosporangiales</taxon>
        <taxon>Thermomonosporaceae</taxon>
        <taxon>Actinoallomurus</taxon>
    </lineage>
</organism>
<gene>
    <name evidence="1" type="ORF">Airi01_088210</name>
</gene>
<reference evidence="1" key="1">
    <citation type="submission" date="2023-03" db="EMBL/GenBank/DDBJ databases">
        <title>Actinoallomurus iriomotensis NBRC 103681.</title>
        <authorList>
            <person name="Ichikawa N."/>
            <person name="Sato H."/>
            <person name="Tonouchi N."/>
        </authorList>
    </citation>
    <scope>NUCLEOTIDE SEQUENCE</scope>
    <source>
        <strain evidence="1">NBRC 103681</strain>
    </source>
</reference>
<dbReference type="EMBL" id="BSTJ01000015">
    <property type="protein sequence ID" value="GLY80554.1"/>
    <property type="molecule type" value="Genomic_DNA"/>
</dbReference>
<evidence type="ECO:0000313" key="1">
    <source>
        <dbReference type="EMBL" id="GLY80554.1"/>
    </source>
</evidence>
<proteinExistence type="predicted"/>
<dbReference type="AlphaFoldDB" id="A0A9W6RRL5"/>
<dbReference type="Proteomes" id="UP001165135">
    <property type="component" value="Unassembled WGS sequence"/>
</dbReference>
<sequence length="114" mass="12457">MNRGAYGPGWVRSIRSPCQLESAVDVEELEQELVGQFSLAVAGASDRHVAVKRADVVESIRVTGQPVWTAAPEDADRYFVSLRRDRGLSRKTMVGGCRATHCANDSTPDGSRMH</sequence>
<comment type="caution">
    <text evidence="1">The sequence shown here is derived from an EMBL/GenBank/DDBJ whole genome shotgun (WGS) entry which is preliminary data.</text>
</comment>
<protein>
    <submittedName>
        <fullName evidence="1">Uncharacterized protein</fullName>
    </submittedName>
</protein>